<proteinExistence type="predicted"/>
<gene>
    <name evidence="2" type="ORF">FHS79_000576</name>
</gene>
<organism evidence="2 3">
    <name type="scientific">Polymorphobacter multimanifer</name>
    <dbReference type="NCBI Taxonomy" id="1070431"/>
    <lineage>
        <taxon>Bacteria</taxon>
        <taxon>Pseudomonadati</taxon>
        <taxon>Pseudomonadota</taxon>
        <taxon>Alphaproteobacteria</taxon>
        <taxon>Sphingomonadales</taxon>
        <taxon>Sphingosinicellaceae</taxon>
        <taxon>Polymorphobacter</taxon>
    </lineage>
</organism>
<dbReference type="InterPro" id="IPR001173">
    <property type="entry name" value="Glyco_trans_2-like"/>
</dbReference>
<keyword evidence="2" id="KW-0328">Glycosyltransferase</keyword>
<name>A0A841LB92_9SPHN</name>
<comment type="caution">
    <text evidence="2">The sequence shown here is derived from an EMBL/GenBank/DDBJ whole genome shotgun (WGS) entry which is preliminary data.</text>
</comment>
<dbReference type="Gene3D" id="3.90.550.10">
    <property type="entry name" value="Spore Coat Polysaccharide Biosynthesis Protein SpsA, Chain A"/>
    <property type="match status" value="1"/>
</dbReference>
<dbReference type="GO" id="GO:0016758">
    <property type="term" value="F:hexosyltransferase activity"/>
    <property type="evidence" value="ECO:0007669"/>
    <property type="project" value="UniProtKB-ARBA"/>
</dbReference>
<reference evidence="2 3" key="1">
    <citation type="submission" date="2020-08" db="EMBL/GenBank/DDBJ databases">
        <title>Genomic Encyclopedia of Type Strains, Phase IV (KMG-IV): sequencing the most valuable type-strain genomes for metagenomic binning, comparative biology and taxonomic classification.</title>
        <authorList>
            <person name="Goeker M."/>
        </authorList>
    </citation>
    <scope>NUCLEOTIDE SEQUENCE [LARGE SCALE GENOMIC DNA]</scope>
    <source>
        <strain evidence="2 3">DSM 102189</strain>
    </source>
</reference>
<dbReference type="AlphaFoldDB" id="A0A841LB92"/>
<feature type="domain" description="Glycosyltransferase 2-like" evidence="1">
    <location>
        <begin position="5"/>
        <end position="132"/>
    </location>
</feature>
<accession>A0A841LB92</accession>
<dbReference type="SUPFAM" id="SSF53448">
    <property type="entry name" value="Nucleotide-diphospho-sugar transferases"/>
    <property type="match status" value="1"/>
</dbReference>
<dbReference type="CDD" id="cd00761">
    <property type="entry name" value="Glyco_tranf_GTA_type"/>
    <property type="match status" value="1"/>
</dbReference>
<keyword evidence="2" id="KW-0808">Transferase</keyword>
<evidence type="ECO:0000259" key="1">
    <source>
        <dbReference type="Pfam" id="PF00535"/>
    </source>
</evidence>
<dbReference type="RefSeq" id="WP_184195071.1">
    <property type="nucleotide sequence ID" value="NZ_BMOX01000002.1"/>
</dbReference>
<evidence type="ECO:0000313" key="3">
    <source>
        <dbReference type="Proteomes" id="UP000538147"/>
    </source>
</evidence>
<evidence type="ECO:0000313" key="2">
    <source>
        <dbReference type="EMBL" id="MBB6226422.1"/>
    </source>
</evidence>
<protein>
    <submittedName>
        <fullName evidence="2">Succinoglycan biosynthesis protein ExoW</fullName>
        <ecNumber evidence="2">2.4.-.-</ecNumber>
    </submittedName>
</protein>
<keyword evidence="3" id="KW-1185">Reference proteome</keyword>
<dbReference type="PANTHER" id="PTHR22916:SF3">
    <property type="entry name" value="UDP-GLCNAC:BETAGAL BETA-1,3-N-ACETYLGLUCOSAMINYLTRANSFERASE-LIKE PROTEIN 1"/>
    <property type="match status" value="1"/>
</dbReference>
<dbReference type="PANTHER" id="PTHR22916">
    <property type="entry name" value="GLYCOSYLTRANSFERASE"/>
    <property type="match status" value="1"/>
</dbReference>
<dbReference type="EC" id="2.4.-.-" evidence="2"/>
<dbReference type="Proteomes" id="UP000538147">
    <property type="component" value="Unassembled WGS sequence"/>
</dbReference>
<dbReference type="EMBL" id="JACIIV010000003">
    <property type="protein sequence ID" value="MBB6226422.1"/>
    <property type="molecule type" value="Genomic_DNA"/>
</dbReference>
<sequence>MKIAVIIPFFQRRPGLLATAVASIAAQRVADDVTIDVIVVDDGSPISADSEAIAGLPDWCCLRIICRANGGVASARNTGLDAVSPDTAYVAFLDSDDRWLPEHLQNGIDLLGQGASFYFDNGYDTRGRDRFARTPFIRDQQGYSAEQAPHGRLVDGDRFFAALVTECVPHTSQVIYDFQALGRHRFDETLRTAGEDHLFWLTLARSATLVGYHTGLMGVRGSGVSINSCAFDWNSPDSLRRLVDEVSLYNKIGRSFALTNAQRRAIDGKLAGYFDHLIFLAVRNCRRYPATVLQALRQVAMVDGGIWRRAPASILRLRAHSASFRTG</sequence>
<dbReference type="Pfam" id="PF00535">
    <property type="entry name" value="Glycos_transf_2"/>
    <property type="match status" value="1"/>
</dbReference>
<dbReference type="InterPro" id="IPR029044">
    <property type="entry name" value="Nucleotide-diphossugar_trans"/>
</dbReference>